<reference evidence="3 4" key="1">
    <citation type="submission" date="2016-06" db="EMBL/GenBank/DDBJ databases">
        <title>Evolution of pathogenesis and genome organization in the Tremellales.</title>
        <authorList>
            <person name="Cuomo C."/>
            <person name="Litvintseva A."/>
            <person name="Heitman J."/>
            <person name="Chen Y."/>
            <person name="Sun S."/>
            <person name="Springer D."/>
            <person name="Dromer F."/>
            <person name="Young S."/>
            <person name="Zeng Q."/>
            <person name="Chapman S."/>
            <person name="Gujja S."/>
            <person name="Saif S."/>
            <person name="Birren B."/>
        </authorList>
    </citation>
    <scope>NUCLEOTIDE SEQUENCE [LARGE SCALE GENOMIC DNA]</scope>
    <source>
        <strain evidence="3 4">ATCC 28783</strain>
    </source>
</reference>
<feature type="compositionally biased region" description="Acidic residues" evidence="1">
    <location>
        <begin position="63"/>
        <end position="76"/>
    </location>
</feature>
<organism evidence="3 4">
    <name type="scientific">Tremella mesenterica</name>
    <name type="common">Jelly fungus</name>
    <dbReference type="NCBI Taxonomy" id="5217"/>
    <lineage>
        <taxon>Eukaryota</taxon>
        <taxon>Fungi</taxon>
        <taxon>Dikarya</taxon>
        <taxon>Basidiomycota</taxon>
        <taxon>Agaricomycotina</taxon>
        <taxon>Tremellomycetes</taxon>
        <taxon>Tremellales</taxon>
        <taxon>Tremellaceae</taxon>
        <taxon>Tremella</taxon>
    </lineage>
</organism>
<feature type="compositionally biased region" description="Basic and acidic residues" evidence="1">
    <location>
        <begin position="51"/>
        <end position="62"/>
    </location>
</feature>
<dbReference type="Proteomes" id="UP000289152">
    <property type="component" value="Unassembled WGS sequence"/>
</dbReference>
<dbReference type="InterPro" id="IPR027911">
    <property type="entry name" value="DUF4604"/>
</dbReference>
<feature type="compositionally biased region" description="Polar residues" evidence="1">
    <location>
        <begin position="115"/>
        <end position="124"/>
    </location>
</feature>
<feature type="domain" description="DUF4604" evidence="2">
    <location>
        <begin position="13"/>
        <end position="185"/>
    </location>
</feature>
<name>A0A4Q1BSQ0_TREME</name>
<sequence length="186" mass="20847">MPKDPTRQQYSSGLTYVAQKPSFLQNFGKVPTSPPHQNGQSSNNREPLPSRPREGRWAKGSDNEEEDPGEEDEWEESYGGGEDGPQVVVLKQGRHLNADELKRERQRASGKNEDSPPQDTMIKTQTEEHPQKRIHKGRTTVSTSSKRKLVGGETHGQEEKDKDGDTVKGKRKKKKADKGLLSFDDA</sequence>
<evidence type="ECO:0000259" key="2">
    <source>
        <dbReference type="Pfam" id="PF15377"/>
    </source>
</evidence>
<feature type="region of interest" description="Disordered" evidence="1">
    <location>
        <begin position="22"/>
        <end position="186"/>
    </location>
</feature>
<feature type="compositionally biased region" description="Polar residues" evidence="1">
    <location>
        <begin position="35"/>
        <end position="45"/>
    </location>
</feature>
<evidence type="ECO:0000313" key="3">
    <source>
        <dbReference type="EMBL" id="RXK41064.1"/>
    </source>
</evidence>
<feature type="compositionally biased region" description="Basic and acidic residues" evidence="1">
    <location>
        <begin position="155"/>
        <end position="168"/>
    </location>
</feature>
<dbReference type="InParanoid" id="A0A4Q1BSQ0"/>
<protein>
    <recommendedName>
        <fullName evidence="2">DUF4604 domain-containing protein</fullName>
    </recommendedName>
</protein>
<keyword evidence="4" id="KW-1185">Reference proteome</keyword>
<accession>A0A4Q1BSQ0</accession>
<dbReference type="EMBL" id="SDIL01000012">
    <property type="protein sequence ID" value="RXK41064.1"/>
    <property type="molecule type" value="Genomic_DNA"/>
</dbReference>
<dbReference type="OrthoDB" id="2553298at2759"/>
<feature type="compositionally biased region" description="Basic and acidic residues" evidence="1">
    <location>
        <begin position="96"/>
        <end position="114"/>
    </location>
</feature>
<gene>
    <name evidence="3" type="ORF">M231_01695</name>
</gene>
<comment type="caution">
    <text evidence="3">The sequence shown here is derived from an EMBL/GenBank/DDBJ whole genome shotgun (WGS) entry which is preliminary data.</text>
</comment>
<evidence type="ECO:0000313" key="4">
    <source>
        <dbReference type="Proteomes" id="UP000289152"/>
    </source>
</evidence>
<evidence type="ECO:0000256" key="1">
    <source>
        <dbReference type="SAM" id="MobiDB-lite"/>
    </source>
</evidence>
<proteinExistence type="predicted"/>
<dbReference type="AlphaFoldDB" id="A0A4Q1BSQ0"/>
<dbReference type="VEuPathDB" id="FungiDB:TREMEDRAFT_70186"/>
<dbReference type="Pfam" id="PF15377">
    <property type="entry name" value="DUF4604"/>
    <property type="match status" value="1"/>
</dbReference>